<evidence type="ECO:0000259" key="7">
    <source>
        <dbReference type="Pfam" id="PF24986"/>
    </source>
</evidence>
<comment type="function">
    <text evidence="5">An accessory protein needed during the final step in the assembly of 30S ribosomal subunit, possibly for assembly of the head region. Essential for efficient processing of 16S rRNA. May be needed both before and after RbfA during the maturation of 16S rRNA. It has affinity for free ribosomal 30S subunits but not for 70S ribosomes.</text>
</comment>
<dbReference type="HAMAP" id="MF_00014">
    <property type="entry name" value="Ribosome_mat_RimM"/>
    <property type="match status" value="1"/>
</dbReference>
<keyword evidence="1 5" id="KW-0963">Cytoplasm</keyword>
<dbReference type="InterPro" id="IPR056792">
    <property type="entry name" value="PRC_RimM"/>
</dbReference>
<dbReference type="InterPro" id="IPR011961">
    <property type="entry name" value="RimM"/>
</dbReference>
<evidence type="ECO:0000256" key="1">
    <source>
        <dbReference type="ARBA" id="ARBA00022490"/>
    </source>
</evidence>
<feature type="domain" description="RimM N-terminal" evidence="6">
    <location>
        <begin position="9"/>
        <end position="90"/>
    </location>
</feature>
<dbReference type="Pfam" id="PF24986">
    <property type="entry name" value="PRC_RimM"/>
    <property type="match status" value="1"/>
</dbReference>
<dbReference type="InterPro" id="IPR009000">
    <property type="entry name" value="Transl_B-barrel_sf"/>
</dbReference>
<dbReference type="SUPFAM" id="SSF50346">
    <property type="entry name" value="PRC-barrel domain"/>
    <property type="match status" value="1"/>
</dbReference>
<evidence type="ECO:0000313" key="9">
    <source>
        <dbReference type="Proteomes" id="UP001056649"/>
    </source>
</evidence>
<dbReference type="KEGG" id="eps:L0Y14_02580"/>
<feature type="domain" description="Ribosome maturation factor RimM PRC barrel" evidence="7">
    <location>
        <begin position="102"/>
        <end position="166"/>
    </location>
</feature>
<dbReference type="PANTHER" id="PTHR33692">
    <property type="entry name" value="RIBOSOME MATURATION FACTOR RIMM"/>
    <property type="match status" value="1"/>
</dbReference>
<organism evidence="8 9">
    <name type="scientific">Candidatus Endoriftia persephonae</name>
    <dbReference type="NCBI Taxonomy" id="393765"/>
    <lineage>
        <taxon>Bacteria</taxon>
        <taxon>Pseudomonadati</taxon>
        <taxon>Pseudomonadota</taxon>
        <taxon>Gammaproteobacteria</taxon>
        <taxon>Chromatiales</taxon>
        <taxon>Sedimenticolaceae</taxon>
        <taxon>Candidatus Endoriftia</taxon>
    </lineage>
</organism>
<keyword evidence="2 5" id="KW-0690">Ribosome biogenesis</keyword>
<dbReference type="AlphaFoldDB" id="A0A9J6ZZI6"/>
<evidence type="ECO:0000313" key="8">
    <source>
        <dbReference type="EMBL" id="USF88146.1"/>
    </source>
</evidence>
<keyword evidence="4 5" id="KW-0143">Chaperone</keyword>
<comment type="subcellular location">
    <subcellularLocation>
        <location evidence="5">Cytoplasm</location>
    </subcellularLocation>
</comment>
<reference evidence="8" key="1">
    <citation type="journal article" date="2022" name="Mol. Ecol. Resour.">
        <title>The complete and closed genome of the facultative generalist Candidatus Endoriftia persephone from deep-sea hydrothermal vents.</title>
        <authorList>
            <person name="de Oliveira A.L."/>
            <person name="Srivastava A."/>
            <person name="Espada-Hinojosa S."/>
            <person name="Bright M."/>
        </authorList>
    </citation>
    <scope>NUCLEOTIDE SEQUENCE</scope>
    <source>
        <strain evidence="8">Tica-EPR-9o50.N</strain>
    </source>
</reference>
<accession>A0A9J6ZZI6</accession>
<dbReference type="GO" id="GO:0005840">
    <property type="term" value="C:ribosome"/>
    <property type="evidence" value="ECO:0007669"/>
    <property type="project" value="InterPro"/>
</dbReference>
<protein>
    <recommendedName>
        <fullName evidence="5">Ribosome maturation factor RimM</fullName>
    </recommendedName>
</protein>
<dbReference type="NCBIfam" id="TIGR02273">
    <property type="entry name" value="16S_RimM"/>
    <property type="match status" value="1"/>
</dbReference>
<dbReference type="Pfam" id="PF01782">
    <property type="entry name" value="RimM"/>
    <property type="match status" value="1"/>
</dbReference>
<dbReference type="InterPro" id="IPR036976">
    <property type="entry name" value="RimM_N_sf"/>
</dbReference>
<dbReference type="PANTHER" id="PTHR33692:SF1">
    <property type="entry name" value="RIBOSOME MATURATION FACTOR RIMM"/>
    <property type="match status" value="1"/>
</dbReference>
<dbReference type="EMBL" id="CP090569">
    <property type="protein sequence ID" value="USF88146.1"/>
    <property type="molecule type" value="Genomic_DNA"/>
</dbReference>
<dbReference type="Gene3D" id="2.30.30.240">
    <property type="entry name" value="PRC-barrel domain"/>
    <property type="match status" value="1"/>
</dbReference>
<evidence type="ECO:0000259" key="6">
    <source>
        <dbReference type="Pfam" id="PF01782"/>
    </source>
</evidence>
<evidence type="ECO:0000256" key="4">
    <source>
        <dbReference type="ARBA" id="ARBA00023186"/>
    </source>
</evidence>
<dbReference type="SUPFAM" id="SSF50447">
    <property type="entry name" value="Translation proteins"/>
    <property type="match status" value="1"/>
</dbReference>
<comment type="similarity">
    <text evidence="5">Belongs to the RimM family.</text>
</comment>
<name>A0A9J6ZZI6_9GAMM</name>
<evidence type="ECO:0000256" key="2">
    <source>
        <dbReference type="ARBA" id="ARBA00022517"/>
    </source>
</evidence>
<sequence length="169" mass="19237">MMQSDEMVVMGRVSGVFGVCGWFKVYSDTKPREGILQYSQWYLQQHGEWREVKLLEGKRQGKGVIAKIQGCDDRDQAAALQDSKIAIRRAQLPALEAGEYYWTDLEGLRVETLDGVELGRVSYLFETGANDVVVVKGERERMIPYTWGEAIRRVDLAAGLMLVDWDPEF</sequence>
<comment type="domain">
    <text evidence="5">The PRC barrel domain binds ribosomal protein uS19.</text>
</comment>
<dbReference type="Proteomes" id="UP001056649">
    <property type="component" value="Chromosome"/>
</dbReference>
<comment type="subunit">
    <text evidence="5">Binds ribosomal protein uS19.</text>
</comment>
<gene>
    <name evidence="5 8" type="primary">rimM</name>
    <name evidence="8" type="ORF">L0Y14_02580</name>
</gene>
<keyword evidence="3 5" id="KW-0698">rRNA processing</keyword>
<dbReference type="GO" id="GO:0042274">
    <property type="term" value="P:ribosomal small subunit biogenesis"/>
    <property type="evidence" value="ECO:0007669"/>
    <property type="project" value="UniProtKB-UniRule"/>
</dbReference>
<keyword evidence="9" id="KW-1185">Reference proteome</keyword>
<dbReference type="GO" id="GO:0005737">
    <property type="term" value="C:cytoplasm"/>
    <property type="evidence" value="ECO:0007669"/>
    <property type="project" value="UniProtKB-SubCell"/>
</dbReference>
<dbReference type="Gene3D" id="2.40.30.60">
    <property type="entry name" value="RimM"/>
    <property type="match status" value="1"/>
</dbReference>
<dbReference type="InterPro" id="IPR011033">
    <property type="entry name" value="PRC_barrel-like_sf"/>
</dbReference>
<dbReference type="GO" id="GO:0006364">
    <property type="term" value="P:rRNA processing"/>
    <property type="evidence" value="ECO:0007669"/>
    <property type="project" value="UniProtKB-UniRule"/>
</dbReference>
<evidence type="ECO:0000256" key="3">
    <source>
        <dbReference type="ARBA" id="ARBA00022552"/>
    </source>
</evidence>
<dbReference type="InterPro" id="IPR002676">
    <property type="entry name" value="RimM_N"/>
</dbReference>
<dbReference type="GO" id="GO:0043022">
    <property type="term" value="F:ribosome binding"/>
    <property type="evidence" value="ECO:0007669"/>
    <property type="project" value="InterPro"/>
</dbReference>
<proteinExistence type="inferred from homology"/>
<evidence type="ECO:0000256" key="5">
    <source>
        <dbReference type="HAMAP-Rule" id="MF_00014"/>
    </source>
</evidence>
<dbReference type="RefSeq" id="WP_005965407.1">
    <property type="nucleotide sequence ID" value="NZ_CP090569.1"/>
</dbReference>